<sequence>MLLWPGLGRGRSAGGLDTLQATQIANQQHGVFVDVRPAEEYAKGHIAQARSLPQTDLEARAASLPKNKPLIVVCANGRGAGKAAAQLKAKGFEQVHTLNGGMLAWQQAGLPVSTR</sequence>
<proteinExistence type="predicted"/>
<dbReference type="CDD" id="cd00158">
    <property type="entry name" value="RHOD"/>
    <property type="match status" value="1"/>
</dbReference>
<dbReference type="Gene3D" id="3.40.250.10">
    <property type="entry name" value="Rhodanese-like domain"/>
    <property type="match status" value="1"/>
</dbReference>
<dbReference type="InterPro" id="IPR001763">
    <property type="entry name" value="Rhodanese-like_dom"/>
</dbReference>
<organism evidence="2 3">
    <name type="scientific">Verticiella sediminum</name>
    <dbReference type="NCBI Taxonomy" id="1247510"/>
    <lineage>
        <taxon>Bacteria</taxon>
        <taxon>Pseudomonadati</taxon>
        <taxon>Pseudomonadota</taxon>
        <taxon>Betaproteobacteria</taxon>
        <taxon>Burkholderiales</taxon>
        <taxon>Alcaligenaceae</taxon>
        <taxon>Verticiella</taxon>
    </lineage>
</organism>
<dbReference type="Proteomes" id="UP000318405">
    <property type="component" value="Unassembled WGS sequence"/>
</dbReference>
<dbReference type="RefSeq" id="WP_143948432.1">
    <property type="nucleotide sequence ID" value="NZ_BAABMB010000002.1"/>
</dbReference>
<dbReference type="InterPro" id="IPR036873">
    <property type="entry name" value="Rhodanese-like_dom_sf"/>
</dbReference>
<protein>
    <submittedName>
        <fullName evidence="2">Rhodanese-like domain-containing protein</fullName>
    </submittedName>
</protein>
<dbReference type="SMART" id="SM00450">
    <property type="entry name" value="RHOD"/>
    <property type="match status" value="1"/>
</dbReference>
<keyword evidence="3" id="KW-1185">Reference proteome</keyword>
<reference evidence="2 3" key="1">
    <citation type="submission" date="2019-07" db="EMBL/GenBank/DDBJ databases">
        <title>Qingshengfaniella alkalisoli gen. nov., sp. nov., isolated from saline soil.</title>
        <authorList>
            <person name="Xu L."/>
            <person name="Huang X.-X."/>
            <person name="Sun J.-Q."/>
        </authorList>
    </citation>
    <scope>NUCLEOTIDE SEQUENCE [LARGE SCALE GENOMIC DNA]</scope>
    <source>
        <strain evidence="2 3">DSM 27279</strain>
    </source>
</reference>
<dbReference type="EMBL" id="VLTJ01000022">
    <property type="protein sequence ID" value="TSH95121.1"/>
    <property type="molecule type" value="Genomic_DNA"/>
</dbReference>
<dbReference type="Pfam" id="PF00581">
    <property type="entry name" value="Rhodanese"/>
    <property type="match status" value="1"/>
</dbReference>
<dbReference type="PANTHER" id="PTHR43031:SF18">
    <property type="entry name" value="RHODANESE-RELATED SULFURTRANSFERASES"/>
    <property type="match status" value="1"/>
</dbReference>
<dbReference type="InterPro" id="IPR050229">
    <property type="entry name" value="GlpE_sulfurtransferase"/>
</dbReference>
<feature type="domain" description="Rhodanese" evidence="1">
    <location>
        <begin position="26"/>
        <end position="114"/>
    </location>
</feature>
<evidence type="ECO:0000313" key="3">
    <source>
        <dbReference type="Proteomes" id="UP000318405"/>
    </source>
</evidence>
<evidence type="ECO:0000259" key="1">
    <source>
        <dbReference type="PROSITE" id="PS50206"/>
    </source>
</evidence>
<comment type="caution">
    <text evidence="2">The sequence shown here is derived from an EMBL/GenBank/DDBJ whole genome shotgun (WGS) entry which is preliminary data.</text>
</comment>
<dbReference type="OrthoDB" id="1445766at2"/>
<evidence type="ECO:0000313" key="2">
    <source>
        <dbReference type="EMBL" id="TSH95121.1"/>
    </source>
</evidence>
<accession>A0A556AQD5</accession>
<dbReference type="AlphaFoldDB" id="A0A556AQD5"/>
<dbReference type="PROSITE" id="PS50206">
    <property type="entry name" value="RHODANESE_3"/>
    <property type="match status" value="1"/>
</dbReference>
<name>A0A556AQD5_9BURK</name>
<dbReference type="SUPFAM" id="SSF52821">
    <property type="entry name" value="Rhodanese/Cell cycle control phosphatase"/>
    <property type="match status" value="1"/>
</dbReference>
<dbReference type="PANTHER" id="PTHR43031">
    <property type="entry name" value="FAD-DEPENDENT OXIDOREDUCTASE"/>
    <property type="match status" value="1"/>
</dbReference>
<gene>
    <name evidence="2" type="ORF">FOZ76_11270</name>
</gene>